<protein>
    <recommendedName>
        <fullName evidence="1">MOSC domain-containing protein</fullName>
    </recommendedName>
</protein>
<dbReference type="GO" id="GO:0030151">
    <property type="term" value="F:molybdenum ion binding"/>
    <property type="evidence" value="ECO:0007669"/>
    <property type="project" value="InterPro"/>
</dbReference>
<name>A0AA40F881_9PEZI</name>
<dbReference type="Pfam" id="PF03476">
    <property type="entry name" value="MOSC_N"/>
    <property type="match status" value="1"/>
</dbReference>
<keyword evidence="3" id="KW-1185">Reference proteome</keyword>
<dbReference type="SUPFAM" id="SSF141673">
    <property type="entry name" value="MOSC N-terminal domain-like"/>
    <property type="match status" value="1"/>
</dbReference>
<dbReference type="GO" id="GO:0030170">
    <property type="term" value="F:pyridoxal phosphate binding"/>
    <property type="evidence" value="ECO:0007669"/>
    <property type="project" value="InterPro"/>
</dbReference>
<dbReference type="AlphaFoldDB" id="A0AA40F881"/>
<feature type="domain" description="MOSC" evidence="1">
    <location>
        <begin position="152"/>
        <end position="332"/>
    </location>
</feature>
<accession>A0AA40F881</accession>
<dbReference type="Proteomes" id="UP001172155">
    <property type="component" value="Unassembled WGS sequence"/>
</dbReference>
<evidence type="ECO:0000259" key="1">
    <source>
        <dbReference type="PROSITE" id="PS51340"/>
    </source>
</evidence>
<organism evidence="2 3">
    <name type="scientific">Schizothecium vesticola</name>
    <dbReference type="NCBI Taxonomy" id="314040"/>
    <lineage>
        <taxon>Eukaryota</taxon>
        <taxon>Fungi</taxon>
        <taxon>Dikarya</taxon>
        <taxon>Ascomycota</taxon>
        <taxon>Pezizomycotina</taxon>
        <taxon>Sordariomycetes</taxon>
        <taxon>Sordariomycetidae</taxon>
        <taxon>Sordariales</taxon>
        <taxon>Schizotheciaceae</taxon>
        <taxon>Schizothecium</taxon>
    </lineage>
</organism>
<dbReference type="InterPro" id="IPR005303">
    <property type="entry name" value="MOCOS_middle"/>
</dbReference>
<evidence type="ECO:0000313" key="3">
    <source>
        <dbReference type="Proteomes" id="UP001172155"/>
    </source>
</evidence>
<dbReference type="EMBL" id="JAUKUD010000001">
    <property type="protein sequence ID" value="KAK0752920.1"/>
    <property type="molecule type" value="Genomic_DNA"/>
</dbReference>
<reference evidence="2" key="1">
    <citation type="submission" date="2023-06" db="EMBL/GenBank/DDBJ databases">
        <title>Genome-scale phylogeny and comparative genomics of the fungal order Sordariales.</title>
        <authorList>
            <consortium name="Lawrence Berkeley National Laboratory"/>
            <person name="Hensen N."/>
            <person name="Bonometti L."/>
            <person name="Westerberg I."/>
            <person name="Brannstrom I.O."/>
            <person name="Guillou S."/>
            <person name="Cros-Aarteil S."/>
            <person name="Calhoun S."/>
            <person name="Haridas S."/>
            <person name="Kuo A."/>
            <person name="Mondo S."/>
            <person name="Pangilinan J."/>
            <person name="Riley R."/>
            <person name="LaButti K."/>
            <person name="Andreopoulos B."/>
            <person name="Lipzen A."/>
            <person name="Chen C."/>
            <person name="Yanf M."/>
            <person name="Daum C."/>
            <person name="Ng V."/>
            <person name="Clum A."/>
            <person name="Steindorff A."/>
            <person name="Ohm R."/>
            <person name="Martin F."/>
            <person name="Silar P."/>
            <person name="Natvig D."/>
            <person name="Lalanne C."/>
            <person name="Gautier V."/>
            <person name="Ament-velasquez S.L."/>
            <person name="Kruys A."/>
            <person name="Hutchinson M.I."/>
            <person name="Powell A.J."/>
            <person name="Barry K."/>
            <person name="Miller A.N."/>
            <person name="Grigoriev I.V."/>
            <person name="Debuchy R."/>
            <person name="Gladieux P."/>
            <person name="Thoren M.H."/>
            <person name="Johannesson H."/>
        </authorList>
    </citation>
    <scope>NUCLEOTIDE SEQUENCE</scope>
    <source>
        <strain evidence="2">SMH3187-1</strain>
    </source>
</reference>
<proteinExistence type="predicted"/>
<sequence>MKITSLHVYPIKGLRGISLPSTLLTPLGIPHDRTFMLFELKPDATLTKIQIDSHPRCARFWQEIIPSDSDSDQLAITFRDPDSPAPSEDTLTIPLTPALPDLSPITVSLHGSPAAAYRMPDAHATWFGARLGVPVVFVYLGDGRREVLGSTLRPPAAATPAPRGWLSSVTSYLGGSAEEEKPPAYLTFTDAGALLVTSEVSLHEINTTRLPADSPTGMFKFRPNVVVDGEGEEAWAEDFWGELEVGGTGDGRRNKVLLTGNCVRCMSLNVDYETGKMATGELGTVLKKLARDRRVDPGHRWSPVFGRYGFPVVGEGEGGGFVVGVGDEVMVTRRNEERTRWDWPGM</sequence>
<evidence type="ECO:0000313" key="2">
    <source>
        <dbReference type="EMBL" id="KAK0752920.1"/>
    </source>
</evidence>
<dbReference type="GO" id="GO:0003824">
    <property type="term" value="F:catalytic activity"/>
    <property type="evidence" value="ECO:0007669"/>
    <property type="project" value="InterPro"/>
</dbReference>
<dbReference type="InterPro" id="IPR005302">
    <property type="entry name" value="MoCF_Sase_C"/>
</dbReference>
<dbReference type="Pfam" id="PF03473">
    <property type="entry name" value="MOSC"/>
    <property type="match status" value="1"/>
</dbReference>
<comment type="caution">
    <text evidence="2">The sequence shown here is derived from an EMBL/GenBank/DDBJ whole genome shotgun (WGS) entry which is preliminary data.</text>
</comment>
<dbReference type="PROSITE" id="PS51340">
    <property type="entry name" value="MOSC"/>
    <property type="match status" value="1"/>
</dbReference>
<gene>
    <name evidence="2" type="ORF">B0T18DRAFT_423564</name>
</gene>